<dbReference type="InterPro" id="IPR001478">
    <property type="entry name" value="PDZ"/>
</dbReference>
<dbReference type="GO" id="GO:0007165">
    <property type="term" value="P:signal transduction"/>
    <property type="evidence" value="ECO:0007669"/>
    <property type="project" value="TreeGrafter"/>
</dbReference>
<dbReference type="Gene3D" id="3.30.750.44">
    <property type="match status" value="1"/>
</dbReference>
<dbReference type="GO" id="GO:0030288">
    <property type="term" value="C:outer membrane-bounded periplasmic space"/>
    <property type="evidence" value="ECO:0007669"/>
    <property type="project" value="TreeGrafter"/>
</dbReference>
<dbReference type="PANTHER" id="PTHR32060:SF30">
    <property type="entry name" value="CARBOXY-TERMINAL PROCESSING PROTEASE CTPA"/>
    <property type="match status" value="1"/>
</dbReference>
<name>A0A2M6W3Z8_9BACT</name>
<dbReference type="SUPFAM" id="SSF52096">
    <property type="entry name" value="ClpP/crotonase"/>
    <property type="match status" value="1"/>
</dbReference>
<organism evidence="8 9">
    <name type="scientific">Candidatus Magasanikbacteria bacterium CG10_big_fil_rev_8_21_14_0_10_40_10</name>
    <dbReference type="NCBI Taxonomy" id="1974648"/>
    <lineage>
        <taxon>Bacteria</taxon>
        <taxon>Candidatus Magasanikiibacteriota</taxon>
    </lineage>
</organism>
<proteinExistence type="inferred from homology"/>
<dbReference type="Gene3D" id="2.30.42.10">
    <property type="match status" value="1"/>
</dbReference>
<dbReference type="InterPro" id="IPR055210">
    <property type="entry name" value="CtpA/B_N"/>
</dbReference>
<sequence length="423" mass="46444">MIDNQPTARRAAKYMKYYLGVVIGLAIFGAGVFAGKYWLIKQQITNEYGQVDITKVINLNRSINKSDSVDFDQFWEVWDEIKKTYVDKNIKDTDLFYGALQGMVMALNDPYSMYLPPKEATEFNKDLEGEFEGIGCEIGVKQNQLVVISPLPDSPAQKAGLRPGDKIIAIGPTSTLGMDVNTAVKFIRGQANTEVKLTVLRGTSTESMEIKIVRSKINVPAVLYSLLKGDIAYLRVMQFNSATDGQMNKYIKQSLSVGAKGVVLDLRNNPGGYLTSAVNMAGHWLDSGSVVVSQKDRDDKSDDLKSPGPAELKNIKTIVLINQGSASASEIVAGALHDYGRAVLIGEQTYGKGSVQDYQLLSDNSALKLTVAEWYTPKGVNINTSGIGPDIKVVEDWEKEKVGEDKALAEALKLFVSTTYKWQ</sequence>
<evidence type="ECO:0000313" key="9">
    <source>
        <dbReference type="Proteomes" id="UP000231183"/>
    </source>
</evidence>
<dbReference type="EMBL" id="PFBX01000024">
    <property type="protein sequence ID" value="PIT87513.1"/>
    <property type="molecule type" value="Genomic_DNA"/>
</dbReference>
<dbReference type="InterPro" id="IPR036034">
    <property type="entry name" value="PDZ_sf"/>
</dbReference>
<dbReference type="GO" id="GO:0006508">
    <property type="term" value="P:proteolysis"/>
    <property type="evidence" value="ECO:0007669"/>
    <property type="project" value="UniProtKB-KW"/>
</dbReference>
<dbReference type="Pfam" id="PF22694">
    <property type="entry name" value="CtpB_N-like"/>
    <property type="match status" value="1"/>
</dbReference>
<keyword evidence="4 5" id="KW-0720">Serine protease</keyword>
<dbReference type="SMART" id="SM00228">
    <property type="entry name" value="PDZ"/>
    <property type="match status" value="1"/>
</dbReference>
<keyword evidence="6" id="KW-1133">Transmembrane helix</keyword>
<dbReference type="SUPFAM" id="SSF50156">
    <property type="entry name" value="PDZ domain-like"/>
    <property type="match status" value="1"/>
</dbReference>
<dbReference type="SMART" id="SM00245">
    <property type="entry name" value="TSPc"/>
    <property type="match status" value="1"/>
</dbReference>
<evidence type="ECO:0000256" key="4">
    <source>
        <dbReference type="ARBA" id="ARBA00022825"/>
    </source>
</evidence>
<dbReference type="Pfam" id="PF17820">
    <property type="entry name" value="PDZ_6"/>
    <property type="match status" value="1"/>
</dbReference>
<evidence type="ECO:0000256" key="5">
    <source>
        <dbReference type="RuleBase" id="RU004404"/>
    </source>
</evidence>
<dbReference type="Pfam" id="PF03572">
    <property type="entry name" value="Peptidase_S41"/>
    <property type="match status" value="1"/>
</dbReference>
<dbReference type="InterPro" id="IPR029045">
    <property type="entry name" value="ClpP/crotonase-like_dom_sf"/>
</dbReference>
<accession>A0A2M6W3Z8</accession>
<evidence type="ECO:0000256" key="2">
    <source>
        <dbReference type="ARBA" id="ARBA00022670"/>
    </source>
</evidence>
<dbReference type="Proteomes" id="UP000231183">
    <property type="component" value="Unassembled WGS sequence"/>
</dbReference>
<dbReference type="CDD" id="cd06782">
    <property type="entry name" value="cpPDZ_CPP-like"/>
    <property type="match status" value="1"/>
</dbReference>
<comment type="similarity">
    <text evidence="1 5">Belongs to the peptidase S41A family.</text>
</comment>
<dbReference type="GO" id="GO:0008236">
    <property type="term" value="F:serine-type peptidase activity"/>
    <property type="evidence" value="ECO:0007669"/>
    <property type="project" value="UniProtKB-KW"/>
</dbReference>
<dbReference type="CDD" id="cd07560">
    <property type="entry name" value="Peptidase_S41_CPP"/>
    <property type="match status" value="1"/>
</dbReference>
<feature type="domain" description="PDZ" evidence="7">
    <location>
        <begin position="120"/>
        <end position="188"/>
    </location>
</feature>
<reference evidence="9" key="1">
    <citation type="submission" date="2017-09" db="EMBL/GenBank/DDBJ databases">
        <title>Depth-based differentiation of microbial function through sediment-hosted aquifers and enrichment of novel symbionts in the deep terrestrial subsurface.</title>
        <authorList>
            <person name="Probst A.J."/>
            <person name="Ladd B."/>
            <person name="Jarett J.K."/>
            <person name="Geller-Mcgrath D.E."/>
            <person name="Sieber C.M.K."/>
            <person name="Emerson J.B."/>
            <person name="Anantharaman K."/>
            <person name="Thomas B.C."/>
            <person name="Malmstrom R."/>
            <person name="Stieglmeier M."/>
            <person name="Klingl A."/>
            <person name="Woyke T."/>
            <person name="Ryan C.M."/>
            <person name="Banfield J.F."/>
        </authorList>
    </citation>
    <scope>NUCLEOTIDE SEQUENCE [LARGE SCALE GENOMIC DNA]</scope>
</reference>
<protein>
    <recommendedName>
        <fullName evidence="7">PDZ domain-containing protein</fullName>
    </recommendedName>
</protein>
<dbReference type="Gene3D" id="3.90.226.10">
    <property type="entry name" value="2-enoyl-CoA Hydratase, Chain A, domain 1"/>
    <property type="match status" value="1"/>
</dbReference>
<dbReference type="PROSITE" id="PS50106">
    <property type="entry name" value="PDZ"/>
    <property type="match status" value="1"/>
</dbReference>
<evidence type="ECO:0000256" key="6">
    <source>
        <dbReference type="SAM" id="Phobius"/>
    </source>
</evidence>
<evidence type="ECO:0000313" key="8">
    <source>
        <dbReference type="EMBL" id="PIT87513.1"/>
    </source>
</evidence>
<gene>
    <name evidence="8" type="ORF">COU31_02435</name>
</gene>
<evidence type="ECO:0000259" key="7">
    <source>
        <dbReference type="PROSITE" id="PS50106"/>
    </source>
</evidence>
<evidence type="ECO:0000256" key="1">
    <source>
        <dbReference type="ARBA" id="ARBA00009179"/>
    </source>
</evidence>
<evidence type="ECO:0000256" key="3">
    <source>
        <dbReference type="ARBA" id="ARBA00022801"/>
    </source>
</evidence>
<keyword evidence="3 5" id="KW-0378">Hydrolase</keyword>
<keyword evidence="6" id="KW-0472">Membrane</keyword>
<dbReference type="InterPro" id="IPR041489">
    <property type="entry name" value="PDZ_6"/>
</dbReference>
<dbReference type="InterPro" id="IPR005151">
    <property type="entry name" value="Tail-specific_protease"/>
</dbReference>
<dbReference type="NCBIfam" id="TIGR00225">
    <property type="entry name" value="prc"/>
    <property type="match status" value="1"/>
</dbReference>
<dbReference type="GO" id="GO:0004175">
    <property type="term" value="F:endopeptidase activity"/>
    <property type="evidence" value="ECO:0007669"/>
    <property type="project" value="TreeGrafter"/>
</dbReference>
<dbReference type="AlphaFoldDB" id="A0A2M6W3Z8"/>
<keyword evidence="2 5" id="KW-0645">Protease</keyword>
<comment type="caution">
    <text evidence="8">The sequence shown here is derived from an EMBL/GenBank/DDBJ whole genome shotgun (WGS) entry which is preliminary data.</text>
</comment>
<dbReference type="FunFam" id="2.30.42.10:FF:000063">
    <property type="entry name" value="Peptidase, S41 family"/>
    <property type="match status" value="1"/>
</dbReference>
<dbReference type="InterPro" id="IPR004447">
    <property type="entry name" value="Peptidase_S41A"/>
</dbReference>
<keyword evidence="6" id="KW-0812">Transmembrane</keyword>
<dbReference type="PANTHER" id="PTHR32060">
    <property type="entry name" value="TAIL-SPECIFIC PROTEASE"/>
    <property type="match status" value="1"/>
</dbReference>
<feature type="transmembrane region" description="Helical" evidence="6">
    <location>
        <begin position="17"/>
        <end position="39"/>
    </location>
</feature>